<sequence length="46" mass="4550">MPVIVERLSGLGDANLGALSARGFFPAVTAARPQETPAAASAILAA</sequence>
<evidence type="ECO:0000313" key="1">
    <source>
        <dbReference type="EMBL" id="MFK4446683.1"/>
    </source>
</evidence>
<dbReference type="Proteomes" id="UP001620514">
    <property type="component" value="Unassembled WGS sequence"/>
</dbReference>
<gene>
    <name evidence="1" type="ORF">ABH943_006715</name>
</gene>
<dbReference type="RefSeq" id="WP_404611722.1">
    <property type="nucleotide sequence ID" value="NZ_JBIYDN010000028.1"/>
</dbReference>
<name>A0ABW8MSJ0_9BURK</name>
<proteinExistence type="predicted"/>
<evidence type="ECO:0000313" key="2">
    <source>
        <dbReference type="Proteomes" id="UP001620514"/>
    </source>
</evidence>
<keyword evidence="2" id="KW-1185">Reference proteome</keyword>
<protein>
    <submittedName>
        <fullName evidence="1">Uncharacterized protein</fullName>
    </submittedName>
</protein>
<accession>A0ABW8MSJ0</accession>
<comment type="caution">
    <text evidence="1">The sequence shown here is derived from an EMBL/GenBank/DDBJ whole genome shotgun (WGS) entry which is preliminary data.</text>
</comment>
<dbReference type="EMBL" id="JBIYDN010000028">
    <property type="protein sequence ID" value="MFK4446683.1"/>
    <property type="molecule type" value="Genomic_DNA"/>
</dbReference>
<organism evidence="1 2">
    <name type="scientific">Caballeronia udeis</name>
    <dbReference type="NCBI Taxonomy" id="1232866"/>
    <lineage>
        <taxon>Bacteria</taxon>
        <taxon>Pseudomonadati</taxon>
        <taxon>Pseudomonadota</taxon>
        <taxon>Betaproteobacteria</taxon>
        <taxon>Burkholderiales</taxon>
        <taxon>Burkholderiaceae</taxon>
        <taxon>Caballeronia</taxon>
    </lineage>
</organism>
<reference evidence="1 2" key="1">
    <citation type="submission" date="2024-11" db="EMBL/GenBank/DDBJ databases">
        <title>Using genomics to understand microbial adaptation to soil warming.</title>
        <authorList>
            <person name="Deangelis K.M. PhD."/>
        </authorList>
    </citation>
    <scope>NUCLEOTIDE SEQUENCE [LARGE SCALE GENOMIC DNA]</scope>
    <source>
        <strain evidence="1 2">GAS97</strain>
    </source>
</reference>